<keyword evidence="2" id="KW-0344">Guanine-nucleotide releasing factor</keyword>
<feature type="compositionally biased region" description="Low complexity" evidence="4">
    <location>
        <begin position="393"/>
        <end position="405"/>
    </location>
</feature>
<dbReference type="GO" id="GO:0005737">
    <property type="term" value="C:cytoplasm"/>
    <property type="evidence" value="ECO:0007669"/>
    <property type="project" value="TreeGrafter"/>
</dbReference>
<organism evidence="5 6">
    <name type="scientific">Rhizodiscina lignyota</name>
    <dbReference type="NCBI Taxonomy" id="1504668"/>
    <lineage>
        <taxon>Eukaryota</taxon>
        <taxon>Fungi</taxon>
        <taxon>Dikarya</taxon>
        <taxon>Ascomycota</taxon>
        <taxon>Pezizomycotina</taxon>
        <taxon>Dothideomycetes</taxon>
        <taxon>Pleosporomycetidae</taxon>
        <taxon>Aulographales</taxon>
        <taxon>Rhizodiscinaceae</taxon>
        <taxon>Rhizodiscina</taxon>
    </lineage>
</organism>
<dbReference type="GO" id="GO:0007186">
    <property type="term" value="P:G protein-coupled receptor signaling pathway"/>
    <property type="evidence" value="ECO:0007669"/>
    <property type="project" value="TreeGrafter"/>
</dbReference>
<gene>
    <name evidence="5" type="ORF">NA57DRAFT_66698</name>
</gene>
<protein>
    <recommendedName>
        <fullName evidence="7">Guanine nucleotide exchange factor</fullName>
    </recommendedName>
</protein>
<dbReference type="EMBL" id="ML978127">
    <property type="protein sequence ID" value="KAF2098378.1"/>
    <property type="molecule type" value="Genomic_DNA"/>
</dbReference>
<dbReference type="SUPFAM" id="SSF48371">
    <property type="entry name" value="ARM repeat"/>
    <property type="match status" value="1"/>
</dbReference>
<reference evidence="5" key="1">
    <citation type="journal article" date="2020" name="Stud. Mycol.">
        <title>101 Dothideomycetes genomes: a test case for predicting lifestyles and emergence of pathogens.</title>
        <authorList>
            <person name="Haridas S."/>
            <person name="Albert R."/>
            <person name="Binder M."/>
            <person name="Bloem J."/>
            <person name="Labutti K."/>
            <person name="Salamov A."/>
            <person name="Andreopoulos B."/>
            <person name="Baker S."/>
            <person name="Barry K."/>
            <person name="Bills G."/>
            <person name="Bluhm B."/>
            <person name="Cannon C."/>
            <person name="Castanera R."/>
            <person name="Culley D."/>
            <person name="Daum C."/>
            <person name="Ezra D."/>
            <person name="Gonzalez J."/>
            <person name="Henrissat B."/>
            <person name="Kuo A."/>
            <person name="Liang C."/>
            <person name="Lipzen A."/>
            <person name="Lutzoni F."/>
            <person name="Magnuson J."/>
            <person name="Mondo S."/>
            <person name="Nolan M."/>
            <person name="Ohm R."/>
            <person name="Pangilinan J."/>
            <person name="Park H.-J."/>
            <person name="Ramirez L."/>
            <person name="Alfaro M."/>
            <person name="Sun H."/>
            <person name="Tritt A."/>
            <person name="Yoshinaga Y."/>
            <person name="Zwiers L.-H."/>
            <person name="Turgeon B."/>
            <person name="Goodwin S."/>
            <person name="Spatafora J."/>
            <person name="Crous P."/>
            <person name="Grigoriev I."/>
        </authorList>
    </citation>
    <scope>NUCLEOTIDE SEQUENCE</scope>
    <source>
        <strain evidence="5">CBS 133067</strain>
    </source>
</reference>
<comment type="caution">
    <text evidence="5">The sequence shown here is derived from an EMBL/GenBank/DDBJ whole genome shotgun (WGS) entry which is preliminary data.</text>
</comment>
<feature type="region of interest" description="Disordered" evidence="4">
    <location>
        <begin position="388"/>
        <end position="443"/>
    </location>
</feature>
<comment type="similarity">
    <text evidence="1">Belongs to the synembryn family.</text>
</comment>
<dbReference type="OrthoDB" id="5585685at2759"/>
<dbReference type="GO" id="GO:0001965">
    <property type="term" value="F:G-protein alpha-subunit binding"/>
    <property type="evidence" value="ECO:0007669"/>
    <property type="project" value="TreeGrafter"/>
</dbReference>
<dbReference type="PANTHER" id="PTHR12425">
    <property type="entry name" value="SYNEMBRYN"/>
    <property type="match status" value="1"/>
</dbReference>
<feature type="compositionally biased region" description="Basic and acidic residues" evidence="4">
    <location>
        <begin position="422"/>
        <end position="443"/>
    </location>
</feature>
<sequence>MALTARAPSFTDSSTSPKKREEVEELLQKLRIDLEETNLLPLQRTASLEQLKVFSRDVKDADALYTREAIETLGKHSFDSNSLSTSREALRCLANIFLLNPPTRQMFVDLGFGPKAAERLKVDNRDDEFLVSRILFLMTYNTNLNFEKLVNDNQLADSINQPATRKSSTPDPMNAMALAETLKLMFNINHFYPDLAGTFLKSLTPLLKMLHRTKITSPALQPPVNYIINALTNLDFEDKRCGPLSISPLFPKFDQTANADHLIHILGRVVDDYKDSELDASASPVLALVRKVYEIAPENVRKYMESLLLPSDEERSLVLGKSDTLAAKLLRLSTSPMLPNLRTSIQAMMFELSGKDASKFVRNVGYGFASGFLMSNGISIPANAMEAYSNGDSSSSTRASTSTEHASSDSNFPINPITGQRLDAEAEVKDDRPPMTDEEKEREAERLFVLFERLKATGIMDVENPVRTAVESGRIEELPD</sequence>
<evidence type="ECO:0000313" key="5">
    <source>
        <dbReference type="EMBL" id="KAF2098378.1"/>
    </source>
</evidence>
<feature type="region of interest" description="Disordered" evidence="4">
    <location>
        <begin position="1"/>
        <end position="21"/>
    </location>
</feature>
<proteinExistence type="inferred from homology"/>
<name>A0A9P4IFH9_9PEZI</name>
<dbReference type="GO" id="GO:0005085">
    <property type="term" value="F:guanyl-nucleotide exchange factor activity"/>
    <property type="evidence" value="ECO:0007669"/>
    <property type="project" value="UniProtKB-KW"/>
</dbReference>
<dbReference type="Proteomes" id="UP000799772">
    <property type="component" value="Unassembled WGS sequence"/>
</dbReference>
<evidence type="ECO:0000256" key="2">
    <source>
        <dbReference type="ARBA" id="ARBA00022658"/>
    </source>
</evidence>
<evidence type="ECO:0000256" key="1">
    <source>
        <dbReference type="ARBA" id="ARBA00009049"/>
    </source>
</evidence>
<dbReference type="AlphaFoldDB" id="A0A9P4IFH9"/>
<keyword evidence="3" id="KW-0143">Chaperone</keyword>
<dbReference type="InterPro" id="IPR019318">
    <property type="entry name" value="Gua_nucleotide_exch_fac_Ric8"/>
</dbReference>
<evidence type="ECO:0000256" key="3">
    <source>
        <dbReference type="ARBA" id="ARBA00023186"/>
    </source>
</evidence>
<dbReference type="Pfam" id="PF10165">
    <property type="entry name" value="Ric8"/>
    <property type="match status" value="1"/>
</dbReference>
<dbReference type="InterPro" id="IPR016024">
    <property type="entry name" value="ARM-type_fold"/>
</dbReference>
<keyword evidence="6" id="KW-1185">Reference proteome</keyword>
<evidence type="ECO:0000256" key="4">
    <source>
        <dbReference type="SAM" id="MobiDB-lite"/>
    </source>
</evidence>
<evidence type="ECO:0000313" key="6">
    <source>
        <dbReference type="Proteomes" id="UP000799772"/>
    </source>
</evidence>
<accession>A0A9P4IFH9</accession>
<dbReference type="PANTHER" id="PTHR12425:SF5">
    <property type="entry name" value="SYNEMBRYN"/>
    <property type="match status" value="1"/>
</dbReference>
<evidence type="ECO:0008006" key="7">
    <source>
        <dbReference type="Google" id="ProtNLM"/>
    </source>
</evidence>